<feature type="transmembrane region" description="Helical" evidence="3">
    <location>
        <begin position="6"/>
        <end position="23"/>
    </location>
</feature>
<name>A0A8J5HJ94_ZINOF</name>
<evidence type="ECO:0000256" key="2">
    <source>
        <dbReference type="ARBA" id="ARBA00023033"/>
    </source>
</evidence>
<protein>
    <recommendedName>
        <fullName evidence="6">FAD-binding domain-containing protein</fullName>
    </recommendedName>
</protein>
<proteinExistence type="predicted"/>
<keyword evidence="3" id="KW-0472">Membrane</keyword>
<accession>A0A8J5HJ94</accession>
<dbReference type="AlphaFoldDB" id="A0A8J5HJ94"/>
<comment type="caution">
    <text evidence="4">The sequence shown here is derived from an EMBL/GenBank/DDBJ whole genome shotgun (WGS) entry which is preliminary data.</text>
</comment>
<dbReference type="Gene3D" id="3.50.50.60">
    <property type="entry name" value="FAD/NAD(P)-binding domain"/>
    <property type="match status" value="2"/>
</dbReference>
<dbReference type="Proteomes" id="UP000734854">
    <property type="component" value="Unassembled WGS sequence"/>
</dbReference>
<keyword evidence="3" id="KW-1133">Transmembrane helix</keyword>
<evidence type="ECO:0000313" key="4">
    <source>
        <dbReference type="EMBL" id="KAG6529254.1"/>
    </source>
</evidence>
<dbReference type="SUPFAM" id="SSF51905">
    <property type="entry name" value="FAD/NAD(P)-binding domain"/>
    <property type="match status" value="1"/>
</dbReference>
<keyword evidence="2" id="KW-0503">Monooxygenase</keyword>
<evidence type="ECO:0000256" key="1">
    <source>
        <dbReference type="ARBA" id="ARBA00023002"/>
    </source>
</evidence>
<evidence type="ECO:0000313" key="5">
    <source>
        <dbReference type="Proteomes" id="UP000734854"/>
    </source>
</evidence>
<dbReference type="InterPro" id="IPR044560">
    <property type="entry name" value="MOase"/>
</dbReference>
<organism evidence="4 5">
    <name type="scientific">Zingiber officinale</name>
    <name type="common">Ginger</name>
    <name type="synonym">Amomum zingiber</name>
    <dbReference type="NCBI Taxonomy" id="94328"/>
    <lineage>
        <taxon>Eukaryota</taxon>
        <taxon>Viridiplantae</taxon>
        <taxon>Streptophyta</taxon>
        <taxon>Embryophyta</taxon>
        <taxon>Tracheophyta</taxon>
        <taxon>Spermatophyta</taxon>
        <taxon>Magnoliopsida</taxon>
        <taxon>Liliopsida</taxon>
        <taxon>Zingiberales</taxon>
        <taxon>Zingiberaceae</taxon>
        <taxon>Zingiber</taxon>
    </lineage>
</organism>
<dbReference type="InterPro" id="IPR036188">
    <property type="entry name" value="FAD/NAD-bd_sf"/>
</dbReference>
<keyword evidence="3" id="KW-0812">Transmembrane</keyword>
<sequence>MNHTEGIIIVGAGIVGLVVTIGLHRNGLRSLVLESSDTLRSAGFTLTLWTNVCSVRRSLLMEALVGELPHGSIRYSSKVIAMEDSDESNLADGSTLKAKVVIGCDDIN</sequence>
<evidence type="ECO:0000256" key="3">
    <source>
        <dbReference type="SAM" id="Phobius"/>
    </source>
</evidence>
<dbReference type="GO" id="GO:0004497">
    <property type="term" value="F:monooxygenase activity"/>
    <property type="evidence" value="ECO:0007669"/>
    <property type="project" value="UniProtKB-KW"/>
</dbReference>
<dbReference type="PANTHER" id="PTHR45934">
    <property type="entry name" value="FAD/NAD(P)-BINDING OXIDOREDUCTASE FAMILY PROTEIN"/>
    <property type="match status" value="1"/>
</dbReference>
<keyword evidence="1" id="KW-0560">Oxidoreductase</keyword>
<gene>
    <name evidence="4" type="ORF">ZIOFF_011450</name>
</gene>
<dbReference type="Pfam" id="PF13450">
    <property type="entry name" value="NAD_binding_8"/>
    <property type="match status" value="1"/>
</dbReference>
<dbReference type="PANTHER" id="PTHR45934:SF28">
    <property type="entry name" value="OS03G0153100 PROTEIN"/>
    <property type="match status" value="1"/>
</dbReference>
<evidence type="ECO:0008006" key="6">
    <source>
        <dbReference type="Google" id="ProtNLM"/>
    </source>
</evidence>
<keyword evidence="5" id="KW-1185">Reference proteome</keyword>
<dbReference type="EMBL" id="JACMSC010000003">
    <property type="protein sequence ID" value="KAG6529254.1"/>
    <property type="molecule type" value="Genomic_DNA"/>
</dbReference>
<reference evidence="4 5" key="1">
    <citation type="submission" date="2020-08" db="EMBL/GenBank/DDBJ databases">
        <title>Plant Genome Project.</title>
        <authorList>
            <person name="Zhang R.-G."/>
        </authorList>
    </citation>
    <scope>NUCLEOTIDE SEQUENCE [LARGE SCALE GENOMIC DNA]</scope>
    <source>
        <tissue evidence="4">Rhizome</tissue>
    </source>
</reference>